<dbReference type="Pfam" id="PF00078">
    <property type="entry name" value="RVT_1"/>
    <property type="match status" value="1"/>
</dbReference>
<dbReference type="STRING" id="4097.A0A1S4CFF3"/>
<dbReference type="AlphaFoldDB" id="A0A1S4CFF3"/>
<dbReference type="PaxDb" id="4097-A0A1S4CFF3"/>
<protein>
    <recommendedName>
        <fullName evidence="1">Reverse transcriptase domain-containing protein</fullName>
    </recommendedName>
</protein>
<evidence type="ECO:0000259" key="1">
    <source>
        <dbReference type="Pfam" id="PF00078"/>
    </source>
</evidence>
<accession>A0A1S4CFF3</accession>
<proteinExistence type="predicted"/>
<sequence>MVELRVRRGVSISENQLGFMPGRSTTKAIHIVVRLMEQYRERKMDFHMLFIDCKKAYDKFLREVLWRCLEARGVPVAYIMVIKDMYDGAKTFVRTMGGFSDHFSVLMGLHIGSACCSFLFALVMDVLTNHTQGEMLWCMLFAVEIVLIDKPRDGVNARLEVWSQTLKYKSFKLSSTKIEYFECMFSGATQGVEEEVRLDSQAIHRRGSFNYFGSIIQGNGEIDEDVTHRIGAGWIK</sequence>
<evidence type="ECO:0000313" key="2">
    <source>
        <dbReference type="RefSeq" id="XP_016499873.1"/>
    </source>
</evidence>
<reference evidence="2" key="1">
    <citation type="submission" date="2025-08" db="UniProtKB">
        <authorList>
            <consortium name="RefSeq"/>
        </authorList>
    </citation>
    <scope>IDENTIFICATION</scope>
</reference>
<dbReference type="KEGG" id="nta:107818382"/>
<name>A0A1S4CFF3_TOBAC</name>
<dbReference type="PANTHER" id="PTHR47027:SF20">
    <property type="entry name" value="REVERSE TRANSCRIPTASE-LIKE PROTEIN WITH RNA-DIRECTED DNA POLYMERASE DOMAIN"/>
    <property type="match status" value="1"/>
</dbReference>
<dbReference type="PANTHER" id="PTHR47027">
    <property type="entry name" value="REVERSE TRANSCRIPTASE DOMAIN-CONTAINING PROTEIN"/>
    <property type="match status" value="1"/>
</dbReference>
<dbReference type="InterPro" id="IPR000477">
    <property type="entry name" value="RT_dom"/>
</dbReference>
<organism evidence="2">
    <name type="scientific">Nicotiana tabacum</name>
    <name type="common">Common tobacco</name>
    <dbReference type="NCBI Taxonomy" id="4097"/>
    <lineage>
        <taxon>Eukaryota</taxon>
        <taxon>Viridiplantae</taxon>
        <taxon>Streptophyta</taxon>
        <taxon>Embryophyta</taxon>
        <taxon>Tracheophyta</taxon>
        <taxon>Spermatophyta</taxon>
        <taxon>Magnoliopsida</taxon>
        <taxon>eudicotyledons</taxon>
        <taxon>Gunneridae</taxon>
        <taxon>Pentapetalae</taxon>
        <taxon>asterids</taxon>
        <taxon>lamiids</taxon>
        <taxon>Solanales</taxon>
        <taxon>Solanaceae</taxon>
        <taxon>Nicotianoideae</taxon>
        <taxon>Nicotianeae</taxon>
        <taxon>Nicotiana</taxon>
    </lineage>
</organism>
<gene>
    <name evidence="2" type="primary">LOC107818382</name>
</gene>
<dbReference type="OrthoDB" id="1245115at2759"/>
<feature type="domain" description="Reverse transcriptase" evidence="1">
    <location>
        <begin position="10"/>
        <end position="190"/>
    </location>
</feature>
<dbReference type="RefSeq" id="XP_016499873.1">
    <property type="nucleotide sequence ID" value="XM_016644387.1"/>
</dbReference>